<proteinExistence type="predicted"/>
<dbReference type="InterPro" id="IPR027417">
    <property type="entry name" value="P-loop_NTPase"/>
</dbReference>
<dbReference type="PROSITE" id="PS00211">
    <property type="entry name" value="ABC_TRANSPORTER_1"/>
    <property type="match status" value="1"/>
</dbReference>
<dbReference type="InterPro" id="IPR003593">
    <property type="entry name" value="AAA+_ATPase"/>
</dbReference>
<dbReference type="Proteomes" id="UP000192671">
    <property type="component" value="Unassembled WGS sequence"/>
</dbReference>
<dbReference type="FunFam" id="3.40.50.300:FF:000134">
    <property type="entry name" value="Iron-enterobactin ABC transporter ATP-binding protein"/>
    <property type="match status" value="1"/>
</dbReference>
<protein>
    <submittedName>
        <fullName evidence="5">Iron ABC transporter ATP-binding protein</fullName>
    </submittedName>
</protein>
<keyword evidence="2" id="KW-0547">Nucleotide-binding</keyword>
<dbReference type="PROSITE" id="PS50893">
    <property type="entry name" value="ABC_TRANSPORTER_2"/>
    <property type="match status" value="1"/>
</dbReference>
<dbReference type="SUPFAM" id="SSF52540">
    <property type="entry name" value="P-loop containing nucleoside triphosphate hydrolases"/>
    <property type="match status" value="1"/>
</dbReference>
<dbReference type="PANTHER" id="PTHR42734:SF19">
    <property type="entry name" value="IRON COMPOUNDS ABC TRANSPORTER, ATP-BINDING PROTEIN"/>
    <property type="match status" value="1"/>
</dbReference>
<evidence type="ECO:0000313" key="6">
    <source>
        <dbReference type="Proteomes" id="UP000192671"/>
    </source>
</evidence>
<dbReference type="EMBL" id="LVWL01000014">
    <property type="protein sequence ID" value="ORI09081.1"/>
    <property type="molecule type" value="Genomic_DNA"/>
</dbReference>
<evidence type="ECO:0000313" key="5">
    <source>
        <dbReference type="EMBL" id="ORI09081.1"/>
    </source>
</evidence>
<evidence type="ECO:0000259" key="4">
    <source>
        <dbReference type="PROSITE" id="PS50893"/>
    </source>
</evidence>
<dbReference type="Gene3D" id="3.40.50.300">
    <property type="entry name" value="P-loop containing nucleotide triphosphate hydrolases"/>
    <property type="match status" value="1"/>
</dbReference>
<keyword evidence="3 5" id="KW-0067">ATP-binding</keyword>
<dbReference type="AlphaFoldDB" id="A0A1X0U4D6"/>
<dbReference type="GO" id="GO:0005524">
    <property type="term" value="F:ATP binding"/>
    <property type="evidence" value="ECO:0007669"/>
    <property type="project" value="UniProtKB-KW"/>
</dbReference>
<sequence length="258" mass="28472">MVLSVENLSFSYERKQILQNLSLSLKSGETLAILGPNGIGKSTFLKIILGLLKAKSGQILIDGRDHASLSGKERARLVGYVPQSENIAFSFKVKDLILMGVNANVDMFSRPSAEDRAMAEEAANIAGVSEYLNLNVDELSGGMMQLALIARSLVLRPEILVMDEPTSYLDVFHQNAVLSLIKRLNSEQKTCVIFTSHHPDHALATADKTLLLNGSLGYEFGATDQILKGENLTKLFGIDFINLNVEDKRRLLIRWNIN</sequence>
<dbReference type="InterPro" id="IPR017871">
    <property type="entry name" value="ABC_transporter-like_CS"/>
</dbReference>
<gene>
    <name evidence="5" type="ORF">A3835_09780</name>
</gene>
<reference evidence="5 6" key="1">
    <citation type="journal article" date="2017" name="Gene Rep">
        <title>The ribosomal RNA operon (rrn) of Campylobacter concisus supports molecular typing to genomospecies level.</title>
        <authorList>
            <person name="Huq M."/>
            <person name="Van T.T.H."/>
            <person name="Gurtler V."/>
            <person name="Elshagmani E."/>
            <person name="Allemailem K.S."/>
            <person name="Smooker P.M."/>
            <person name="Istivan T.S."/>
        </authorList>
    </citation>
    <scope>NUCLEOTIDE SEQUENCE [LARGE SCALE GENOMIC DNA]</scope>
    <source>
        <strain evidence="5 6">RCH 26</strain>
    </source>
</reference>
<evidence type="ECO:0000256" key="2">
    <source>
        <dbReference type="ARBA" id="ARBA00022741"/>
    </source>
</evidence>
<dbReference type="Pfam" id="PF00005">
    <property type="entry name" value="ABC_tran"/>
    <property type="match status" value="1"/>
</dbReference>
<dbReference type="InterPro" id="IPR050153">
    <property type="entry name" value="Metal_Ion_Import_ABC"/>
</dbReference>
<dbReference type="InterPro" id="IPR003439">
    <property type="entry name" value="ABC_transporter-like_ATP-bd"/>
</dbReference>
<evidence type="ECO:0000256" key="3">
    <source>
        <dbReference type="ARBA" id="ARBA00022840"/>
    </source>
</evidence>
<keyword evidence="1" id="KW-0813">Transport</keyword>
<organism evidence="5 6">
    <name type="scientific">Campylobacter concisus</name>
    <dbReference type="NCBI Taxonomy" id="199"/>
    <lineage>
        <taxon>Bacteria</taxon>
        <taxon>Pseudomonadati</taxon>
        <taxon>Campylobacterota</taxon>
        <taxon>Epsilonproteobacteria</taxon>
        <taxon>Campylobacterales</taxon>
        <taxon>Campylobacteraceae</taxon>
        <taxon>Campylobacter</taxon>
    </lineage>
</organism>
<evidence type="ECO:0000256" key="1">
    <source>
        <dbReference type="ARBA" id="ARBA00022448"/>
    </source>
</evidence>
<dbReference type="PANTHER" id="PTHR42734">
    <property type="entry name" value="METAL TRANSPORT SYSTEM ATP-BINDING PROTEIN TM_0124-RELATED"/>
    <property type="match status" value="1"/>
</dbReference>
<comment type="caution">
    <text evidence="5">The sequence shown here is derived from an EMBL/GenBank/DDBJ whole genome shotgun (WGS) entry which is preliminary data.</text>
</comment>
<accession>A0A1X0U4D6</accession>
<dbReference type="SMART" id="SM00382">
    <property type="entry name" value="AAA"/>
    <property type="match status" value="1"/>
</dbReference>
<name>A0A1X0U4D6_9BACT</name>
<feature type="domain" description="ABC transporter" evidence="4">
    <location>
        <begin position="3"/>
        <end position="239"/>
    </location>
</feature>
<dbReference type="GO" id="GO:0016887">
    <property type="term" value="F:ATP hydrolysis activity"/>
    <property type="evidence" value="ECO:0007669"/>
    <property type="project" value="InterPro"/>
</dbReference>